<feature type="domain" description="RZ-type" evidence="9">
    <location>
        <begin position="3804"/>
        <end position="3883"/>
    </location>
</feature>
<dbReference type="OrthoDB" id="2423195at2759"/>
<feature type="compositionally biased region" description="Basic and acidic residues" evidence="8">
    <location>
        <begin position="72"/>
        <end position="87"/>
    </location>
</feature>
<feature type="compositionally biased region" description="Polar residues" evidence="8">
    <location>
        <begin position="95"/>
        <end position="129"/>
    </location>
</feature>
<evidence type="ECO:0000256" key="8">
    <source>
        <dbReference type="SAM" id="MobiDB-lite"/>
    </source>
</evidence>
<dbReference type="SUPFAM" id="SSF52540">
    <property type="entry name" value="P-loop containing nucleoside triphosphate hydrolases"/>
    <property type="match status" value="2"/>
</dbReference>
<dbReference type="GO" id="GO:0004842">
    <property type="term" value="F:ubiquitin-protein transferase activity"/>
    <property type="evidence" value="ECO:0007669"/>
    <property type="project" value="InterPro"/>
</dbReference>
<dbReference type="Proteomes" id="UP000439903">
    <property type="component" value="Unassembled WGS sequence"/>
</dbReference>
<accession>A0A8H3WYH5</accession>
<sequence length="4627" mass="532715">MESTQRDHLGSNDESNNLALNFLQESNENDEIDNENFSNQQSSLFDNGEFNGIGNDLNFNDVLEVINKGIDKDRDNNELNNIEKGKNPEFIVDENVSNNTDGSKFVQNNRTQSSERSNGTSAEGSNQTQTRKRFNILKQFLPSSWRDNDSSDTVKVVFHVHLPYSIEFKGDPVIVGNIKELGKWKEPIIHLQQPYRYHNPTYWISELVSIPISAFDEGIRYRYAVYVPRKKTKEFDLYSESGNDFRFLEIKGGNQFDIVDDITIDGSRCSIRDIRDVRDFVFLEFIYQSLTSENIKEKILELQDILNKFHMLTMAHTSISFIEECLQETKSKEKRIFLCVLLGYYIQDRQSHSFANYYSLRKIFPSAPFIECLEKYQPDSIPEDAHEALLAAISALVRHNALNGSSDWLKMFAFAHTVDPNYSFIDALTDLRYNNEEVMQKFIKSFSKQVVPHINNIENNKAYARIAEWLIRICYNIDQLLNVWVDIIDHTPERDELLRKHFLARVQAIISTGDASGLLKCLDKVPIDLRNEVAEAFRKRTIQLLGHTYHEWNKQNSNSIQNILLNPQINWAKEDFLEALRQVSLSSKGNLLMIFPKLLQFWFKFDDVEDEISELVLEICNQWYQQFLDHFNDDTSKDPFDDRNFAYSVFDNLSQIYPIIGNHQNIFTQLINIAVDRVKQCSENQILKATSLVIKTDPNIYKRFGEMVKSILKITVKDADDNLLIKMQYICGCNSKILNIPHELNEEIICYIMERLQTNYPISYDNIVSTVIHLLRSAKFWILLLHATGYVERLNKHQYIIQVKDIILKFSDVIKNESISIWSLQELLQYDDEKLYQFFDSAKTDSNSFILSKDSIRKLRIQCESYELILDQLRIFYTQFCPIGKVKDVQQYLDDMNSRTKQLRNITLKESQIPNHWDYHKKTRDAAENVYKTSKSQTFRNIFEINMQEVKEEDLTVEVIALTLIPQVFEKYKKFCREYIKWEELKCSQGSILWKNVSNVNHELDIIDNLDNYMKMERNQKLIDTLTHLSQYPKQIERLKQLAEVVKIFKVTQTNEDFIYKFQMLFKGDYLWLGKLNNFFDIYNNFLSVIDENCWELIKELSDASDFIIFLRSVAEHDIKNLINGVDDHSDERLIQEDTVSSLIQVKQFLLPLLNANSLSLKQFLNELRSITDANPSLGSKIALCNSSNMALQNMYNNISNRGEVTKEKIRNAVKKGTYTFKRVSKDDKCSVMLTYPSTTESKPYSLNDLHDLRGRALLISKPGTAVDLTAIHGEDDVAKNVMDEFVIQVDLANEIINVASKLIQMGHFGYREFSRDAKGTEILQKLEQELKEDLKQWENMVNKAQEKYYYLTFFPARHILAFYDYFTNKDDPNNVEQILNNEECNTLIRFVNNEAMLPPRSAELIISNDKQNYYQILCQIGTKLQTIFESVPKKKRYVKDKGGRIMSDVVYRGKLFVAACSDKNLVPNIIMSLYVNHGTYPQPWQLLICTSSTTMEELAIFIKRCFFAASNGYDRYLFCIANLELLDFELQYNLVNNIRSMRKEQTNYHLALICCRETGMHHHILDQFSQDVYATNGLGIEAMKVIYRELRPDNVLCLSSDLSGQGKSEYIRQSSFAYRKVPRSFLISDSVDFGTLVHRFKEFKIRPVESLHINIVSADHPVDVNMFLFELLTLGVVSNNMDIAYLPDTIIFIEVASTVNQHLLNSLPMVGCLNSMHLTWDIGKLMASQEINSPMQVVCRYLLAYDTDEIDNKDIVFHVTNSDTSLIPLSSEQCRPLIEKYLFKNKNTDDISSFRFVEIFVNVLADQLVRLSSSSFFECENLKLMIKDTNIRSTLVSTLIDVSKDFATRSIKTKAAQLESTSTDEDTRLGTIVQWDDSNHLLVFFLSQTPDSVCALYRDKTKVPLNVRTLLRSQHIGDKSWELEDYHEMNTNELLEKLECLVRKTMHKIEYPAYALSADNLVKMALILLRARANIPVVICGEAGCGKTSLIGFLAKVVEVDFQPLNLHAGVTENAILKFMSDAQEKAENGEIWLFFDEINTCNHIGLLADLISHRTLIGKQIHSNIRIFAACNPYRIRTKSQSVVGLKTNKRYEEQSNLVYQVKPLPDQILDYVWDYGVLQPEEELRYIQIMVSNSLKNFDNKCSVFAELLFESQAFIRKVEEPYSVSLRDVKRAITLVNFFADSLQNRPPVRKNAPRYPPIGEISMPIRCYILALGLCYQSRLYEQSLRKNYRIAMGKIFNRNRINIDEKAFNKVIRQEQDDYINRMTCPPNTAKNEALLENVLVMIVCILTNIPIFIIGAPGSSKSLAIRLVSQNLRGSDSNDEYFRKLPQVYLIPHQGSSSSTSDGILKVFQKAQNYQETSSNEFPVISVVLLDEVGLAETSPFNPLKVLHSLLEPSYPSEGPTVSVVGISNWRLDNSKSSRALLVQRPKFDLEDLVDTAARLLYSKTSGQISKASLQPLASAYLDYEQNGQSFPNFHGLRDYYALVKSLSLGDMTPENIQMALVRNFGGTDQNATLCEKYFGEVLRTFNNSRNWTYNPIPVEKLINANLDDEGARHLMVIGKSDSIVNLLTYQLRKRNLDPVVILGSQFPDDQDDYSYSVLSRIMMCVEAGRPLILTDLEIIYGSLYDLWNQNYIVVGSADDPKYYTRVALGAYANPMLYVAKTFRCILVLDEKKLRHADPPLLNRFEKQKMTINDTLTKHEAELVQQLSNWAKQMVTIFGKNTFDPNTKFSQKDLFIGFDPDETLQSLVIDVKKSNPYISDDAILEKCKENLISIASSDGIIRAEKSTLDSEEIAYWKNVYFKKQHHDHLADQIQTLLDNADEFQVIINTFSNINTDVKACLQDIIDCQVDKLSTFKTESQLQNRVKHFWLESTDQLLVLQCDVTTVNAGCIKLAKFIIEQFRNEFLTKRKQKPDIKAQKKHACIILHIHREQETSLTSFNFMCGWNQVTIETLLPQEKPLSILLNGSLCDIINTTYSFEDILEQELLWCLLCMKYPSNTRSVEHIKLLNSEIYNHPNLLECLKAQTQEWLQNHSPASWQYIVASDKKLLYPYASFSIALQAHIRRSVRKPIARILCALERLSVTRTFFSIDKLVKSENDNRLLEFWMKMFNDKNIIDIKELPEPSPDSYIMPPGVYHLQFPFSYYFMKQIDGFKTLYLEEIALLHDDPMNIDSKTGELINSVAEEHIKEFTNKVLNMVPLLKTSPIEWASILYFKDFVTVIAYNEPGDKDPELLELIFEQRLGKDRILNPILLHTCWWKHGDSIISELRLAQMCPTIVKQVQYKPHIIFEQFLVEGASKMMLQKICDGAHGEIIHHGEIINWQHDVTQILSLSKKISGSSASKSLQLLQISNDLLSTRSITRSSITQIINLGQNNNFEEFLSWKFVDTVLNILNKLDKSEKNLNSRRAFILRCLDVIPLESSVRLNLYRGLFSQLPFPLMGAIISNIFKTEEEKINDVFFRLIQEPTEILTISQRLNIINSCIKVTDLNSEIAALCCDIIQLEFFWKCNLNQLAPYFRKAADALHVSGVQPLQRIASIAFLKEFVRRLWDSMIPEGIDQAIKFPAVGFNPFNGPALLEDINNSMNLTHPLIHSLKIYFLRDLRQRGYAIDDVKKFGEVHAEMLPWFNSFSWDNDDESRLPFNPYWSVPDYAEVEKAFSNFYNFNNKAPLSKFLDRIRLNESIDARIAIIGIIVSKIHAFRASRRLVDAEKQIADYINKEIAEISNLPEIYKQTVNKIIINKSSLFQLSTQMSSAELIMKSVIIHIIGAHASLSPESSPLAAYLHQLQECQDQYILACPSDIESVVFNAIAAGGVSRYICKCGFKYVIADCGGAVTQSKCPECKNTIGGISYNVAAGNRRLDSAPISSVASNDQAGYIAESPNKTLTYCVRSMLPDSYRILHLFVHIIILASVPSTTATTFIKKNNNNVNDIEKYCMEHIRNDWNILKQILDVSDENLALLIHSILTEMVNNPPSQHNKILNTSISRDGWERMFSQTYVIKKIRSVTEETTNFRTKLDQATRDAQITSNILEGEINQTLPMGEEYCREYLPRIFRTIAKTSFESFRAYYYRDIKYNAQVFPFLDIYFKHYEKIPHIKNLYPIVKFVQIMASRLGYRLTRKEANQMTFNKFIQNQSINGQLQETYESLSSAFNDFANAWNETIDHVTRYQCHPLPEEKPHIDINSTIVFGLMEGRDTGIYLCAILEYLITLQNNFLQEVMTIPGGSCHSLNFLRELSWVTYENVSSSSTNPTPALATETPSPYFIQSKKLDTLQEINFINYMWDKDILHYSQHNLGIGRGQDIIYDLQKIEMELAYQLVADKVHIAGGAEQQLYLEPFTYHMELFQGSMRILGEIKVLIPQEPIPSDKLSLIIGTSNNPFASYMYQQPSLSNYFIDNASELFSFLEILICFIKRTSIGDGNLPIKEFVNQWMKLSTLAESTGFKSLLGVDLQLKHVIALYELVEEQMANMAVKYIHDKFRVPLKPSMENEIMDAIDFDQKSTQQQRLPAEAFTIALKRFMQRFLSVENNNKNNHPLCTYLTDMTLSLWPSDIDEELVDEMFPMSLLVENIYEAYKFTLFRIEVSMKKQHPSTLNRSNSINAGSVQPSASVSTNRNLGSSGTI</sequence>
<dbReference type="GO" id="GO:0008270">
    <property type="term" value="F:zinc ion binding"/>
    <property type="evidence" value="ECO:0007669"/>
    <property type="project" value="UniProtKB-KW"/>
</dbReference>
<gene>
    <name evidence="10" type="ORF">F8M41_012170</name>
</gene>
<dbReference type="PANTHER" id="PTHR22605:SF1">
    <property type="entry name" value="RZ-TYPE DOMAIN-CONTAINING PROTEIN"/>
    <property type="match status" value="1"/>
</dbReference>
<evidence type="ECO:0000256" key="4">
    <source>
        <dbReference type="ARBA" id="ARBA00022771"/>
    </source>
</evidence>
<dbReference type="InterPro" id="IPR003593">
    <property type="entry name" value="AAA+_ATPase"/>
</dbReference>
<keyword evidence="2" id="KW-0963">Cytoplasm</keyword>
<organism evidence="10 11">
    <name type="scientific">Gigaspora margarita</name>
    <dbReference type="NCBI Taxonomy" id="4874"/>
    <lineage>
        <taxon>Eukaryota</taxon>
        <taxon>Fungi</taxon>
        <taxon>Fungi incertae sedis</taxon>
        <taxon>Mucoromycota</taxon>
        <taxon>Glomeromycotina</taxon>
        <taxon>Glomeromycetes</taxon>
        <taxon>Diversisporales</taxon>
        <taxon>Gigasporaceae</taxon>
        <taxon>Gigaspora</taxon>
    </lineage>
</organism>
<dbReference type="GO" id="GO:0005737">
    <property type="term" value="C:cytoplasm"/>
    <property type="evidence" value="ECO:0007669"/>
    <property type="project" value="UniProtKB-SubCell"/>
</dbReference>
<protein>
    <submittedName>
        <fullName evidence="10">E3 ubiquitin-protein ligase</fullName>
    </submittedName>
</protein>
<dbReference type="InterPro" id="IPR027417">
    <property type="entry name" value="P-loop_NTPase"/>
</dbReference>
<comment type="subcellular location">
    <subcellularLocation>
        <location evidence="1">Cytoplasm</location>
    </subcellularLocation>
</comment>
<dbReference type="InterPro" id="IPR046439">
    <property type="entry name" value="ZF_RZ_dom"/>
</dbReference>
<dbReference type="Pfam" id="PF20173">
    <property type="entry name" value="ZnF_RZ-type"/>
    <property type="match status" value="1"/>
</dbReference>
<evidence type="ECO:0000259" key="9">
    <source>
        <dbReference type="PROSITE" id="PS51981"/>
    </source>
</evidence>
<dbReference type="GO" id="GO:0002376">
    <property type="term" value="P:immune system process"/>
    <property type="evidence" value="ECO:0007669"/>
    <property type="project" value="UniProtKB-KW"/>
</dbReference>
<name>A0A8H3WYH5_GIGMA</name>
<keyword evidence="7" id="KW-0175">Coiled coil</keyword>
<dbReference type="GO" id="GO:0030246">
    <property type="term" value="F:carbohydrate binding"/>
    <property type="evidence" value="ECO:0007669"/>
    <property type="project" value="InterPro"/>
</dbReference>
<keyword evidence="3" id="KW-0479">Metal-binding</keyword>
<evidence type="ECO:0000313" key="11">
    <source>
        <dbReference type="Proteomes" id="UP000439903"/>
    </source>
</evidence>
<evidence type="ECO:0000313" key="10">
    <source>
        <dbReference type="EMBL" id="KAF0380390.1"/>
    </source>
</evidence>
<evidence type="ECO:0000256" key="6">
    <source>
        <dbReference type="ARBA" id="ARBA00022859"/>
    </source>
</evidence>
<reference evidence="10 11" key="1">
    <citation type="journal article" date="2019" name="Environ. Microbiol.">
        <title>At the nexus of three kingdoms: the genome of the mycorrhizal fungus Gigaspora margarita provides insights into plant, endobacterial and fungal interactions.</title>
        <authorList>
            <person name="Venice F."/>
            <person name="Ghignone S."/>
            <person name="Salvioli di Fossalunga A."/>
            <person name="Amselem J."/>
            <person name="Novero M."/>
            <person name="Xianan X."/>
            <person name="Sedzielewska Toro K."/>
            <person name="Morin E."/>
            <person name="Lipzen A."/>
            <person name="Grigoriev I.V."/>
            <person name="Henrissat B."/>
            <person name="Martin F.M."/>
            <person name="Bonfante P."/>
        </authorList>
    </citation>
    <scope>NUCLEOTIDE SEQUENCE [LARGE SCALE GENOMIC DNA]</scope>
    <source>
        <strain evidence="10 11">BEG34</strain>
    </source>
</reference>
<dbReference type="Gene3D" id="3.40.50.300">
    <property type="entry name" value="P-loop containing nucleotide triphosphate hydrolases"/>
    <property type="match status" value="1"/>
</dbReference>
<evidence type="ECO:0000256" key="1">
    <source>
        <dbReference type="ARBA" id="ARBA00004496"/>
    </source>
</evidence>
<evidence type="ECO:0000256" key="2">
    <source>
        <dbReference type="ARBA" id="ARBA00022490"/>
    </source>
</evidence>
<evidence type="ECO:0000256" key="7">
    <source>
        <dbReference type="SAM" id="Coils"/>
    </source>
</evidence>
<dbReference type="EMBL" id="WTPW01002485">
    <property type="protein sequence ID" value="KAF0380390.1"/>
    <property type="molecule type" value="Genomic_DNA"/>
</dbReference>
<dbReference type="SMART" id="SM00382">
    <property type="entry name" value="AAA"/>
    <property type="match status" value="2"/>
</dbReference>
<evidence type="ECO:0000256" key="3">
    <source>
        <dbReference type="ARBA" id="ARBA00022723"/>
    </source>
</evidence>
<feature type="coiled-coil region" evidence="7">
    <location>
        <begin position="1321"/>
        <end position="1348"/>
    </location>
</feature>
<keyword evidence="6" id="KW-0391">Immunity</keyword>
<dbReference type="PANTHER" id="PTHR22605">
    <property type="entry name" value="RZ-TYPE DOMAIN-CONTAINING PROTEIN"/>
    <property type="match status" value="1"/>
</dbReference>
<dbReference type="InterPro" id="IPR013784">
    <property type="entry name" value="Carb-bd-like_fold"/>
</dbReference>
<keyword evidence="5" id="KW-0862">Zinc</keyword>
<evidence type="ECO:0000256" key="5">
    <source>
        <dbReference type="ARBA" id="ARBA00022833"/>
    </source>
</evidence>
<feature type="region of interest" description="Disordered" evidence="8">
    <location>
        <begin position="72"/>
        <end position="129"/>
    </location>
</feature>
<dbReference type="PROSITE" id="PS51981">
    <property type="entry name" value="ZF_RZ"/>
    <property type="match status" value="1"/>
</dbReference>
<comment type="caution">
    <text evidence="10">The sequence shown here is derived from an EMBL/GenBank/DDBJ whole genome shotgun (WGS) entry which is preliminary data.</text>
</comment>
<dbReference type="SUPFAM" id="SSF49452">
    <property type="entry name" value="Starch-binding domain-like"/>
    <property type="match status" value="1"/>
</dbReference>
<dbReference type="InterPro" id="IPR013783">
    <property type="entry name" value="Ig-like_fold"/>
</dbReference>
<feature type="region of interest" description="Disordered" evidence="8">
    <location>
        <begin position="4596"/>
        <end position="4627"/>
    </location>
</feature>
<keyword evidence="4" id="KW-0863">Zinc-finger</keyword>
<keyword evidence="11" id="KW-1185">Reference proteome</keyword>
<proteinExistence type="predicted"/>
<dbReference type="GO" id="GO:0016887">
    <property type="term" value="F:ATP hydrolysis activity"/>
    <property type="evidence" value="ECO:0007669"/>
    <property type="project" value="InterPro"/>
</dbReference>
<dbReference type="Gene3D" id="2.60.40.10">
    <property type="entry name" value="Immunoglobulins"/>
    <property type="match status" value="1"/>
</dbReference>
<dbReference type="InterPro" id="IPR031248">
    <property type="entry name" value="RNF213"/>
</dbReference>